<dbReference type="GO" id="GO:0009437">
    <property type="term" value="P:carnitine metabolic process"/>
    <property type="evidence" value="ECO:0007669"/>
    <property type="project" value="TreeGrafter"/>
</dbReference>
<evidence type="ECO:0000256" key="9">
    <source>
        <dbReference type="ARBA" id="ARBA00023098"/>
    </source>
</evidence>
<evidence type="ECO:0000256" key="17">
    <source>
        <dbReference type="ARBA" id="ARBA00073438"/>
    </source>
</evidence>
<accession>A0A9P3Q0P4</accession>
<dbReference type="InterPro" id="IPR042231">
    <property type="entry name" value="Cho/carn_acyl_trans_2"/>
</dbReference>
<organism evidence="20 21">
    <name type="scientific">Lyophyllum shimeji</name>
    <name type="common">Hon-shimeji</name>
    <name type="synonym">Tricholoma shimeji</name>
    <dbReference type="NCBI Taxonomy" id="47721"/>
    <lineage>
        <taxon>Eukaryota</taxon>
        <taxon>Fungi</taxon>
        <taxon>Dikarya</taxon>
        <taxon>Basidiomycota</taxon>
        <taxon>Agaricomycotina</taxon>
        <taxon>Agaricomycetes</taxon>
        <taxon>Agaricomycetidae</taxon>
        <taxon>Agaricales</taxon>
        <taxon>Tricholomatineae</taxon>
        <taxon>Lyophyllaceae</taxon>
        <taxon>Lyophyllum</taxon>
    </lineage>
</organism>
<dbReference type="OrthoDB" id="240216at2759"/>
<keyword evidence="7" id="KW-0276">Fatty acid metabolism</keyword>
<proteinExistence type="inferred from homology"/>
<comment type="similarity">
    <text evidence="3">Belongs to the carnitine/choline acetyltransferase family.</text>
</comment>
<protein>
    <recommendedName>
        <fullName evidence="17">Carnitine O-acetyltransferase, mitochondrial</fullName>
        <ecNumber evidence="16">2.3.1.7</ecNumber>
    </recommendedName>
</protein>
<comment type="subcellular location">
    <subcellularLocation>
        <location evidence="2">Mitochondrion inner membrane</location>
        <topology evidence="2">Peripheral membrane protein</topology>
        <orientation evidence="2">Matrix side</orientation>
    </subcellularLocation>
    <subcellularLocation>
        <location evidence="1">Peroxisome</location>
    </subcellularLocation>
</comment>
<dbReference type="Proteomes" id="UP001063166">
    <property type="component" value="Unassembled WGS sequence"/>
</dbReference>
<evidence type="ECO:0000256" key="5">
    <source>
        <dbReference type="ARBA" id="ARBA00022679"/>
    </source>
</evidence>
<evidence type="ECO:0000256" key="14">
    <source>
        <dbReference type="ARBA" id="ARBA00052702"/>
    </source>
</evidence>
<keyword evidence="8" id="KW-0809">Transit peptide</keyword>
<dbReference type="Gene3D" id="3.30.559.70">
    <property type="entry name" value="Choline/Carnitine o-acyltransferase, domain 2"/>
    <property type="match status" value="1"/>
</dbReference>
<keyword evidence="10" id="KW-0496">Mitochondrion</keyword>
<evidence type="ECO:0000256" key="4">
    <source>
        <dbReference type="ARBA" id="ARBA00022448"/>
    </source>
</evidence>
<dbReference type="GO" id="GO:0005777">
    <property type="term" value="C:peroxisome"/>
    <property type="evidence" value="ECO:0007669"/>
    <property type="project" value="UniProtKB-SubCell"/>
</dbReference>
<evidence type="ECO:0000256" key="18">
    <source>
        <dbReference type="PIRSR" id="PIRSR600542-1"/>
    </source>
</evidence>
<dbReference type="SUPFAM" id="SSF52777">
    <property type="entry name" value="CoA-dependent acyltransferases"/>
    <property type="match status" value="2"/>
</dbReference>
<dbReference type="AlphaFoldDB" id="A0A9P3Q0P4"/>
<evidence type="ECO:0000256" key="3">
    <source>
        <dbReference type="ARBA" id="ARBA00005232"/>
    </source>
</evidence>
<evidence type="ECO:0000256" key="11">
    <source>
        <dbReference type="ARBA" id="ARBA00023136"/>
    </source>
</evidence>
<dbReference type="EC" id="2.3.1.7" evidence="16"/>
<evidence type="ECO:0000259" key="19">
    <source>
        <dbReference type="Pfam" id="PF00755"/>
    </source>
</evidence>
<keyword evidence="9" id="KW-0443">Lipid metabolism</keyword>
<dbReference type="InterPro" id="IPR023213">
    <property type="entry name" value="CAT-like_dom_sf"/>
</dbReference>
<dbReference type="PANTHER" id="PTHR22589">
    <property type="entry name" value="CARNITINE O-ACYLTRANSFERASE"/>
    <property type="match status" value="1"/>
</dbReference>
<keyword evidence="21" id="KW-1185">Reference proteome</keyword>
<evidence type="ECO:0000256" key="6">
    <source>
        <dbReference type="ARBA" id="ARBA00022792"/>
    </source>
</evidence>
<keyword evidence="12" id="KW-0576">Peroxisome</keyword>
<reference evidence="20" key="1">
    <citation type="submission" date="2022-07" db="EMBL/GenBank/DDBJ databases">
        <title>The genome of Lyophyllum shimeji provides insight into the initial evolution of ectomycorrhizal fungal genome.</title>
        <authorList>
            <person name="Kobayashi Y."/>
            <person name="Shibata T."/>
            <person name="Hirakawa H."/>
            <person name="Shigenobu S."/>
            <person name="Nishiyama T."/>
            <person name="Yamada A."/>
            <person name="Hasebe M."/>
            <person name="Kawaguchi M."/>
        </authorList>
    </citation>
    <scope>NUCLEOTIDE SEQUENCE</scope>
    <source>
        <strain evidence="20">AT787</strain>
    </source>
</reference>
<dbReference type="InterPro" id="IPR000542">
    <property type="entry name" value="Carn_acyl_trans"/>
</dbReference>
<dbReference type="Pfam" id="PF00755">
    <property type="entry name" value="Carn_acyltransf"/>
    <property type="match status" value="1"/>
</dbReference>
<evidence type="ECO:0000256" key="8">
    <source>
        <dbReference type="ARBA" id="ARBA00022946"/>
    </source>
</evidence>
<dbReference type="GO" id="GO:0004092">
    <property type="term" value="F:carnitine O-acetyltransferase activity"/>
    <property type="evidence" value="ECO:0007669"/>
    <property type="project" value="UniProtKB-EC"/>
</dbReference>
<evidence type="ECO:0000256" key="13">
    <source>
        <dbReference type="ARBA" id="ARBA00023315"/>
    </source>
</evidence>
<dbReference type="EMBL" id="BRPK01000023">
    <property type="protein sequence ID" value="GLB45493.1"/>
    <property type="molecule type" value="Genomic_DNA"/>
</dbReference>
<keyword evidence="4" id="KW-0813">Transport</keyword>
<keyword evidence="11" id="KW-0472">Membrane</keyword>
<keyword evidence="6" id="KW-0999">Mitochondrion inner membrane</keyword>
<feature type="active site" description="Proton acceptor" evidence="18">
    <location>
        <position position="301"/>
    </location>
</feature>
<dbReference type="PANTHER" id="PTHR22589:SF103">
    <property type="entry name" value="CARNITINE O-ACETYL-TRANSFERASE, ISOFORM A-RELATED"/>
    <property type="match status" value="1"/>
</dbReference>
<evidence type="ECO:0000256" key="7">
    <source>
        <dbReference type="ARBA" id="ARBA00022832"/>
    </source>
</evidence>
<evidence type="ECO:0000256" key="2">
    <source>
        <dbReference type="ARBA" id="ARBA00004443"/>
    </source>
</evidence>
<comment type="catalytic activity">
    <reaction evidence="14">
        <text>(R)-carnitine + acetyl-CoA = O-acetyl-(R)-carnitine + CoA</text>
        <dbReference type="Rhea" id="RHEA:21136"/>
        <dbReference type="ChEBI" id="CHEBI:16347"/>
        <dbReference type="ChEBI" id="CHEBI:57287"/>
        <dbReference type="ChEBI" id="CHEBI:57288"/>
        <dbReference type="ChEBI" id="CHEBI:57589"/>
        <dbReference type="EC" id="2.3.1.7"/>
    </reaction>
</comment>
<evidence type="ECO:0000256" key="10">
    <source>
        <dbReference type="ARBA" id="ARBA00023128"/>
    </source>
</evidence>
<comment type="function">
    <text evidence="15">Carnitine acetylase is specific for short chain fatty acids. Carnitine acetylase seems to affect the flux through the pyruvate dehydrogenase complex. It may be involved as well in the transport of acetyl-CoA into mitochondria.</text>
</comment>
<feature type="domain" description="Choline/carnitine acyltransferase" evidence="19">
    <location>
        <begin position="14"/>
        <end position="568"/>
    </location>
</feature>
<dbReference type="FunFam" id="3.30.559.70:FF:000007">
    <property type="entry name" value="Carnitine O-acetyltransferase, mitochondrial"/>
    <property type="match status" value="1"/>
</dbReference>
<comment type="caution">
    <text evidence="20">The sequence shown here is derived from an EMBL/GenBank/DDBJ whole genome shotgun (WGS) entry which is preliminary data.</text>
</comment>
<evidence type="ECO:0000256" key="1">
    <source>
        <dbReference type="ARBA" id="ARBA00004275"/>
    </source>
</evidence>
<keyword evidence="13" id="KW-0012">Acyltransferase</keyword>
<gene>
    <name evidence="20" type="primary">CAT2</name>
    <name evidence="20" type="ORF">LshimejAT787_2300530</name>
</gene>
<evidence type="ECO:0000256" key="16">
    <source>
        <dbReference type="ARBA" id="ARBA00066910"/>
    </source>
</evidence>
<dbReference type="GO" id="GO:0005743">
    <property type="term" value="C:mitochondrial inner membrane"/>
    <property type="evidence" value="ECO:0007669"/>
    <property type="project" value="UniProtKB-SubCell"/>
</dbReference>
<evidence type="ECO:0000313" key="20">
    <source>
        <dbReference type="EMBL" id="GLB45493.1"/>
    </source>
</evidence>
<evidence type="ECO:0000256" key="15">
    <source>
        <dbReference type="ARBA" id="ARBA00053195"/>
    </source>
</evidence>
<name>A0A9P3Q0P4_LYOSH</name>
<dbReference type="GO" id="GO:0006631">
    <property type="term" value="P:fatty acid metabolic process"/>
    <property type="evidence" value="ECO:0007669"/>
    <property type="project" value="UniProtKB-KW"/>
</dbReference>
<dbReference type="Gene3D" id="3.30.559.10">
    <property type="entry name" value="Chloramphenicol acetyltransferase-like domain"/>
    <property type="match status" value="1"/>
</dbReference>
<dbReference type="InterPro" id="IPR039551">
    <property type="entry name" value="Cho/carn_acyl_trans"/>
</dbReference>
<keyword evidence="5" id="KW-0808">Transferase</keyword>
<evidence type="ECO:0000313" key="21">
    <source>
        <dbReference type="Proteomes" id="UP001063166"/>
    </source>
</evidence>
<sequence>MLRLGLITPPTRAPLSSTIAKYIETVQPILTPEQFARTKSTAEAFLASPFSATLQKRLEDRAASVGDNWLAEWWNDTAYMAYRDPVVVFVSYYFVHAADRAHRTTGPKAAAQLVRAMLPFRHMVETGTLEPERVKGAPLCMESYKWLFHACRYPTLPSDTAAKFSAKEHNHVVVFRKNRVFVVPLLHPATGKELSAAELEEQFERIVEVAKTPGTPIGALTSDNRDRWTHARETLLALPGNTEKARLIESAMIVVCLDDTKPVTREENSWASWVGNGRNRWYDKHQLIVHDNGRSGFLGEHSCMDGTPTLRMNEFVLASLALGKADLGPPRTARTGTDLPPPTELVFATDDNIRNLVKEAEERFDELVGNHDMQVLHYEGYGKSAMKVHGVSPDAWVQLTKQLAFWRMEGRMGVTYESAQTRRFKKGRTEVIRSVSNEAKKFVQAMMEGGGEPRELRRLFQEAAKRHMTYGSWAAAGQGVDRHLFGLKKLVRTEEGEEVPELYRDEAYARSSHWELSTSQLSSPYFDGWGYGEVVPDGYGLAYAIGDNYIRWTITSLKRRNDVFRHYLAEAATEIMQMMDAAKKADAADAAKEKEGKEKAKL</sequence>
<evidence type="ECO:0000256" key="12">
    <source>
        <dbReference type="ARBA" id="ARBA00023140"/>
    </source>
</evidence>